<dbReference type="InterPro" id="IPR050593">
    <property type="entry name" value="LovG"/>
</dbReference>
<dbReference type="Pfam" id="PF03959">
    <property type="entry name" value="FSH1"/>
    <property type="match status" value="1"/>
</dbReference>
<dbReference type="InterPro" id="IPR005645">
    <property type="entry name" value="FSH-like_dom"/>
</dbReference>
<keyword evidence="1 3" id="KW-0378">Hydrolase</keyword>
<dbReference type="EMBL" id="LPNL01000007">
    <property type="protein sequence ID" value="OEJ83590.1"/>
    <property type="molecule type" value="Genomic_DNA"/>
</dbReference>
<dbReference type="Proteomes" id="UP000095605">
    <property type="component" value="Unassembled WGS sequence"/>
</dbReference>
<proteinExistence type="predicted"/>
<accession>A0A1E5R9K9</accession>
<sequence>MSTAAPKKILCLHGFLQNAKMFSEKSSGIRKLLKKENIQLDYLDGPITLAQKDLPFVIDDEKWEAIVEQGTNKAWFYHFDESHKIDIQPALDLVQKYITENGPYDGILGFSQGAGLSSVLVNKIKELCPDHPYFKICVLFSGYTFSEKNENDEVVITEKYVDAYKMPNKEDPVTTEIISVHGSSDNAVPGVRSEFLNKIMTENGHSVKSLVHEGGHVVVNKKDFLRPIVEDIKKALE</sequence>
<dbReference type="GO" id="GO:0005634">
    <property type="term" value="C:nucleus"/>
    <property type="evidence" value="ECO:0007669"/>
    <property type="project" value="TreeGrafter"/>
</dbReference>
<organism evidence="3 4">
    <name type="scientific">Hanseniaspora opuntiae</name>
    <dbReference type="NCBI Taxonomy" id="211096"/>
    <lineage>
        <taxon>Eukaryota</taxon>
        <taxon>Fungi</taxon>
        <taxon>Dikarya</taxon>
        <taxon>Ascomycota</taxon>
        <taxon>Saccharomycotina</taxon>
        <taxon>Saccharomycetes</taxon>
        <taxon>Saccharomycodales</taxon>
        <taxon>Saccharomycodaceae</taxon>
        <taxon>Hanseniaspora</taxon>
    </lineage>
</organism>
<dbReference type="PANTHER" id="PTHR48070:SF9">
    <property type="entry name" value="FAMILY OF SERINE HYDROLASES 1"/>
    <property type="match status" value="1"/>
</dbReference>
<dbReference type="PANTHER" id="PTHR48070">
    <property type="entry name" value="ESTERASE OVCA2"/>
    <property type="match status" value="1"/>
</dbReference>
<dbReference type="GO" id="GO:0005737">
    <property type="term" value="C:cytoplasm"/>
    <property type="evidence" value="ECO:0007669"/>
    <property type="project" value="TreeGrafter"/>
</dbReference>
<name>A0A1E5R9K9_9ASCO</name>
<comment type="caution">
    <text evidence="3">The sequence shown here is derived from an EMBL/GenBank/DDBJ whole genome shotgun (WGS) entry which is preliminary data.</text>
</comment>
<dbReference type="InterPro" id="IPR029058">
    <property type="entry name" value="AB_hydrolase_fold"/>
</dbReference>
<evidence type="ECO:0000313" key="3">
    <source>
        <dbReference type="EMBL" id="OEJ83590.1"/>
    </source>
</evidence>
<dbReference type="SUPFAM" id="SSF53474">
    <property type="entry name" value="alpha/beta-Hydrolases"/>
    <property type="match status" value="1"/>
</dbReference>
<dbReference type="Gene3D" id="3.40.50.1820">
    <property type="entry name" value="alpha/beta hydrolase"/>
    <property type="match status" value="1"/>
</dbReference>
<keyword evidence="4" id="KW-1185">Reference proteome</keyword>
<protein>
    <submittedName>
        <fullName evidence="3">Family of serine hydrolases 1</fullName>
    </submittedName>
</protein>
<feature type="domain" description="Serine hydrolase" evidence="2">
    <location>
        <begin position="5"/>
        <end position="227"/>
    </location>
</feature>
<evidence type="ECO:0000256" key="1">
    <source>
        <dbReference type="ARBA" id="ARBA00022801"/>
    </source>
</evidence>
<dbReference type="OrthoDB" id="2094269at2759"/>
<dbReference type="GO" id="GO:0016787">
    <property type="term" value="F:hydrolase activity"/>
    <property type="evidence" value="ECO:0007669"/>
    <property type="project" value="UniProtKB-KW"/>
</dbReference>
<reference evidence="4" key="1">
    <citation type="journal article" date="2016" name="Genome Announc.">
        <title>Genome sequences of three species of Hanseniaspora isolated from spontaneous wine fermentations.</title>
        <authorList>
            <person name="Sternes P.R."/>
            <person name="Lee D."/>
            <person name="Kutyna D.R."/>
            <person name="Borneman A.R."/>
        </authorList>
    </citation>
    <scope>NUCLEOTIDE SEQUENCE [LARGE SCALE GENOMIC DNA]</scope>
    <source>
        <strain evidence="4">AWRI3578</strain>
    </source>
</reference>
<gene>
    <name evidence="3" type="ORF">AWRI3578_g2810</name>
</gene>
<evidence type="ECO:0000313" key="4">
    <source>
        <dbReference type="Proteomes" id="UP000095605"/>
    </source>
</evidence>
<dbReference type="AlphaFoldDB" id="A0A1E5R9K9"/>
<evidence type="ECO:0000259" key="2">
    <source>
        <dbReference type="Pfam" id="PF03959"/>
    </source>
</evidence>